<evidence type="ECO:0000313" key="3">
    <source>
        <dbReference type="Proteomes" id="UP000694569"/>
    </source>
</evidence>
<dbReference type="Ensembl" id="ENSLLET00000003328.1">
    <property type="protein sequence ID" value="ENSLLEP00000003181.1"/>
    <property type="gene ID" value="ENSLLEG00000002048.1"/>
</dbReference>
<organism evidence="2 3">
    <name type="scientific">Leptobrachium leishanense</name>
    <name type="common">Leishan spiny toad</name>
    <dbReference type="NCBI Taxonomy" id="445787"/>
    <lineage>
        <taxon>Eukaryota</taxon>
        <taxon>Metazoa</taxon>
        <taxon>Chordata</taxon>
        <taxon>Craniata</taxon>
        <taxon>Vertebrata</taxon>
        <taxon>Euteleostomi</taxon>
        <taxon>Amphibia</taxon>
        <taxon>Batrachia</taxon>
        <taxon>Anura</taxon>
        <taxon>Pelobatoidea</taxon>
        <taxon>Megophryidae</taxon>
        <taxon>Leptobrachium</taxon>
    </lineage>
</organism>
<evidence type="ECO:0000256" key="1">
    <source>
        <dbReference type="SAM" id="MobiDB-lite"/>
    </source>
</evidence>
<dbReference type="AlphaFoldDB" id="A0A8C5LW85"/>
<feature type="region of interest" description="Disordered" evidence="1">
    <location>
        <begin position="34"/>
        <end position="59"/>
    </location>
</feature>
<reference evidence="2" key="1">
    <citation type="submission" date="2025-08" db="UniProtKB">
        <authorList>
            <consortium name="Ensembl"/>
        </authorList>
    </citation>
    <scope>IDENTIFICATION</scope>
</reference>
<keyword evidence="3" id="KW-1185">Reference proteome</keyword>
<proteinExistence type="predicted"/>
<protein>
    <submittedName>
        <fullName evidence="2">Uncharacterized protein</fullName>
    </submittedName>
</protein>
<reference evidence="2" key="2">
    <citation type="submission" date="2025-09" db="UniProtKB">
        <authorList>
            <consortium name="Ensembl"/>
        </authorList>
    </citation>
    <scope>IDENTIFICATION</scope>
</reference>
<name>A0A8C5LW85_9ANUR</name>
<accession>A0A8C5LW85</accession>
<evidence type="ECO:0000313" key="2">
    <source>
        <dbReference type="Ensembl" id="ENSLLEP00000003181.1"/>
    </source>
</evidence>
<sequence length="59" mass="7190">MFSRARKHPILIPRLCKLVRELCWDRKNNIDTLNQKHPKNQNKVFTLGMPRSRPRRDKH</sequence>
<dbReference type="Proteomes" id="UP000694569">
    <property type="component" value="Unplaced"/>
</dbReference>